<dbReference type="PANTHER" id="PTHR23117:SF8">
    <property type="entry name" value="RIBOSE 1,5-BISPHOSPHATE PHOSPHOKINASE PHNN"/>
    <property type="match status" value="1"/>
</dbReference>
<dbReference type="PANTHER" id="PTHR23117">
    <property type="entry name" value="GUANYLATE KINASE-RELATED"/>
    <property type="match status" value="1"/>
</dbReference>
<keyword evidence="9" id="KW-1185">Reference proteome</keyword>
<evidence type="ECO:0000256" key="1">
    <source>
        <dbReference type="ARBA" id="ARBA00000373"/>
    </source>
</evidence>
<proteinExistence type="inferred from homology"/>
<reference evidence="8" key="1">
    <citation type="submission" date="2021-12" db="EMBL/GenBank/DDBJ databases">
        <authorList>
            <person name="Rodrigo-Torres L."/>
            <person name="Arahal R. D."/>
            <person name="Lucena T."/>
        </authorList>
    </citation>
    <scope>NUCLEOTIDE SEQUENCE</scope>
    <source>
        <strain evidence="8">CECT 8226</strain>
    </source>
</reference>
<evidence type="ECO:0000313" key="9">
    <source>
        <dbReference type="Proteomes" id="UP000838160"/>
    </source>
</evidence>
<dbReference type="HAMAP" id="MF_00836">
    <property type="entry name" value="PhnN"/>
    <property type="match status" value="1"/>
</dbReference>
<evidence type="ECO:0000256" key="3">
    <source>
        <dbReference type="ARBA" id="ARBA00022679"/>
    </source>
</evidence>
<keyword evidence="4 6" id="KW-0547">Nucleotide-binding</keyword>
<name>A0ABM8ZNP1_9VIBR</name>
<dbReference type="InterPro" id="IPR008145">
    <property type="entry name" value="GK/Ca_channel_bsu"/>
</dbReference>
<feature type="binding site" evidence="6">
    <location>
        <begin position="13"/>
        <end position="20"/>
    </location>
    <ligand>
        <name>ATP</name>
        <dbReference type="ChEBI" id="CHEBI:30616"/>
    </ligand>
</feature>
<keyword evidence="5 6" id="KW-0067">ATP-binding</keyword>
<comment type="function">
    <text evidence="6">Catalyzes the phosphorylation of ribose 1,5-bisphosphate to 5-phospho-D-ribosyl alpha-1-diphosphate (PRPP).</text>
</comment>
<dbReference type="InterPro" id="IPR012699">
    <property type="entry name" value="PhnN"/>
</dbReference>
<evidence type="ECO:0000256" key="2">
    <source>
        <dbReference type="ARBA" id="ARBA00005069"/>
    </source>
</evidence>
<evidence type="ECO:0000313" key="8">
    <source>
        <dbReference type="EMBL" id="CAH0530285.1"/>
    </source>
</evidence>
<comment type="similarity">
    <text evidence="6">Belongs to the ribose 1,5-bisphosphokinase family.</text>
</comment>
<evidence type="ECO:0000256" key="6">
    <source>
        <dbReference type="HAMAP-Rule" id="MF_00836"/>
    </source>
</evidence>
<feature type="domain" description="Guanylate kinase/L-type calcium channel beta subunit" evidence="7">
    <location>
        <begin position="5"/>
        <end position="184"/>
    </location>
</feature>
<comment type="catalytic activity">
    <reaction evidence="1 6">
        <text>alpha-D-ribose 1,5-bisphosphate + ATP = 5-phospho-alpha-D-ribose 1-diphosphate + ADP</text>
        <dbReference type="Rhea" id="RHEA:20109"/>
        <dbReference type="ChEBI" id="CHEBI:30616"/>
        <dbReference type="ChEBI" id="CHEBI:58017"/>
        <dbReference type="ChEBI" id="CHEBI:68688"/>
        <dbReference type="ChEBI" id="CHEBI:456216"/>
        <dbReference type="EC" id="2.7.4.23"/>
    </reaction>
</comment>
<sequence>MANMAGKLYYVIGPSGSGKDTLIDAVRVQYPDDLIVAHRYITRSADSGGENHVALTVEEFGSRRDKGLFALYWQAHGLEYGIGQEVMEWLAKGFSVVVNGSRAELSQARRCFGAQLIPVVIQVEQGVLRQRLVDRARETEQDIERRLARAAQYTLPQTQELCVIDNSGNIEHSVQQFSLLRAEFESGETA</sequence>
<accession>A0ABM8ZNP1</accession>
<dbReference type="NCBIfam" id="NF007485">
    <property type="entry name" value="PRK10078.1"/>
    <property type="match status" value="1"/>
</dbReference>
<dbReference type="RefSeq" id="WP_237486789.1">
    <property type="nucleotide sequence ID" value="NZ_CAKLCM010000003.1"/>
</dbReference>
<protein>
    <recommendedName>
        <fullName evidence="6">Ribose 1,5-bisphosphate phosphokinase PhnN</fullName>
        <ecNumber evidence="6">2.7.4.23</ecNumber>
    </recommendedName>
    <alternativeName>
        <fullName evidence="6">Ribose 1,5-bisphosphokinase</fullName>
    </alternativeName>
</protein>
<dbReference type="Pfam" id="PF00625">
    <property type="entry name" value="Guanylate_kin"/>
    <property type="match status" value="1"/>
</dbReference>
<dbReference type="Proteomes" id="UP000838160">
    <property type="component" value="Unassembled WGS sequence"/>
</dbReference>
<dbReference type="Gene3D" id="3.40.50.300">
    <property type="entry name" value="P-loop containing nucleotide triphosphate hydrolases"/>
    <property type="match status" value="1"/>
</dbReference>
<dbReference type="InterPro" id="IPR027417">
    <property type="entry name" value="P-loop_NTPase"/>
</dbReference>
<gene>
    <name evidence="6 8" type="primary">phnN</name>
    <name evidence="8" type="ORF">VHP8226_03939</name>
</gene>
<dbReference type="NCBIfam" id="TIGR02322">
    <property type="entry name" value="phosphon_PhnN"/>
    <property type="match status" value="1"/>
</dbReference>
<evidence type="ECO:0000256" key="5">
    <source>
        <dbReference type="ARBA" id="ARBA00022840"/>
    </source>
</evidence>
<organism evidence="8 9">
    <name type="scientific">Vibrio hippocampi</name>
    <dbReference type="NCBI Taxonomy" id="654686"/>
    <lineage>
        <taxon>Bacteria</taxon>
        <taxon>Pseudomonadati</taxon>
        <taxon>Pseudomonadota</taxon>
        <taxon>Gammaproteobacteria</taxon>
        <taxon>Vibrionales</taxon>
        <taxon>Vibrionaceae</taxon>
        <taxon>Vibrio</taxon>
    </lineage>
</organism>
<dbReference type="SMART" id="SM00072">
    <property type="entry name" value="GuKc"/>
    <property type="match status" value="1"/>
</dbReference>
<evidence type="ECO:0000256" key="4">
    <source>
        <dbReference type="ARBA" id="ARBA00022741"/>
    </source>
</evidence>
<comment type="caution">
    <text evidence="8">The sequence shown here is derived from an EMBL/GenBank/DDBJ whole genome shotgun (WGS) entry which is preliminary data.</text>
</comment>
<dbReference type="EC" id="2.7.4.23" evidence="6"/>
<dbReference type="SUPFAM" id="SSF52540">
    <property type="entry name" value="P-loop containing nucleoside triphosphate hydrolases"/>
    <property type="match status" value="1"/>
</dbReference>
<dbReference type="EMBL" id="CAKLCM010000003">
    <property type="protein sequence ID" value="CAH0530285.1"/>
    <property type="molecule type" value="Genomic_DNA"/>
</dbReference>
<comment type="pathway">
    <text evidence="2 6">Metabolic intermediate biosynthesis; 5-phospho-alpha-D-ribose 1-diphosphate biosynthesis; 5-phospho-alpha-D-ribose 1-diphosphate from D-ribose 5-phosphate (route II): step 3/3.</text>
</comment>
<keyword evidence="3 6" id="KW-0808">Transferase</keyword>
<evidence type="ECO:0000259" key="7">
    <source>
        <dbReference type="SMART" id="SM00072"/>
    </source>
</evidence>
<dbReference type="GO" id="GO:0033863">
    <property type="term" value="F:ribose 1,5-bisphosphate phosphokinase activity"/>
    <property type="evidence" value="ECO:0007669"/>
    <property type="project" value="UniProtKB-EC"/>
</dbReference>